<sequence length="210" mass="22972">MTGYRAAMDSEERATLLGALTTEHYVLQSAAGTAISEAGNRLTSFILAMSSSMVAIGFTVHDENVFWPFISALLPLLFGLGVVTTIRLVETGLQGLMYQQSIARIRRYYRNLDTDHAAYFGKYSRHDDPPDTTEALAMLGTKKRPEVFSIATTAALITAAIAGIGTTLLVVRVVGSDALPIAYPVGATAFVVLMFSFFRYERVRYREVAD</sequence>
<dbReference type="Proteomes" id="UP000295060">
    <property type="component" value="Unassembled WGS sequence"/>
</dbReference>
<evidence type="ECO:0000313" key="2">
    <source>
        <dbReference type="EMBL" id="TDW90826.1"/>
    </source>
</evidence>
<keyword evidence="3" id="KW-1185">Reference proteome</keyword>
<dbReference type="RefSeq" id="WP_134130683.1">
    <property type="nucleotide sequence ID" value="NZ_SODU01000002.1"/>
</dbReference>
<evidence type="ECO:0008006" key="4">
    <source>
        <dbReference type="Google" id="ProtNLM"/>
    </source>
</evidence>
<evidence type="ECO:0000256" key="1">
    <source>
        <dbReference type="SAM" id="Phobius"/>
    </source>
</evidence>
<feature type="transmembrane region" description="Helical" evidence="1">
    <location>
        <begin position="147"/>
        <end position="175"/>
    </location>
</feature>
<accession>A0ABY2FHI6</accession>
<proteinExistence type="predicted"/>
<dbReference type="EMBL" id="SODU01000002">
    <property type="protein sequence ID" value="TDW90826.1"/>
    <property type="molecule type" value="Genomic_DNA"/>
</dbReference>
<name>A0ABY2FHI6_9ACTN</name>
<keyword evidence="1" id="KW-0812">Transmembrane</keyword>
<keyword evidence="1" id="KW-1133">Transmembrane helix</keyword>
<reference evidence="2 3" key="1">
    <citation type="submission" date="2019-03" db="EMBL/GenBank/DDBJ databases">
        <title>Genomic Encyclopedia of Type Strains, Phase III (KMG-III): the genomes of soil and plant-associated and newly described type strains.</title>
        <authorList>
            <person name="Whitman W."/>
        </authorList>
    </citation>
    <scope>NUCLEOTIDE SEQUENCE [LARGE SCALE GENOMIC DNA]</scope>
    <source>
        <strain evidence="2 3">VKMAc-2574</strain>
    </source>
</reference>
<organism evidence="2 3">
    <name type="scientific">Kribbella pratensis</name>
    <dbReference type="NCBI Taxonomy" id="2512112"/>
    <lineage>
        <taxon>Bacteria</taxon>
        <taxon>Bacillati</taxon>
        <taxon>Actinomycetota</taxon>
        <taxon>Actinomycetes</taxon>
        <taxon>Propionibacteriales</taxon>
        <taxon>Kribbellaceae</taxon>
        <taxon>Kribbella</taxon>
    </lineage>
</organism>
<feature type="transmembrane region" description="Helical" evidence="1">
    <location>
        <begin position="42"/>
        <end position="60"/>
    </location>
</feature>
<comment type="caution">
    <text evidence="2">The sequence shown here is derived from an EMBL/GenBank/DDBJ whole genome shotgun (WGS) entry which is preliminary data.</text>
</comment>
<feature type="transmembrane region" description="Helical" evidence="1">
    <location>
        <begin position="181"/>
        <end position="198"/>
    </location>
</feature>
<gene>
    <name evidence="2" type="ORF">EV137_4654</name>
</gene>
<feature type="transmembrane region" description="Helical" evidence="1">
    <location>
        <begin position="66"/>
        <end position="89"/>
    </location>
</feature>
<evidence type="ECO:0000313" key="3">
    <source>
        <dbReference type="Proteomes" id="UP000295060"/>
    </source>
</evidence>
<keyword evidence="1" id="KW-0472">Membrane</keyword>
<protein>
    <recommendedName>
        <fullName evidence="4">ABC transporter ATP-binding protein</fullName>
    </recommendedName>
</protein>